<keyword evidence="2" id="KW-1185">Reference proteome</keyword>
<reference evidence="1" key="1">
    <citation type="journal article" date="2022" name="Front. Genet.">
        <title>Chromosome-Scale Assembly of the Dendrobium nobile Genome Provides Insights Into the Molecular Mechanism of the Biosynthesis of the Medicinal Active Ingredient of Dendrobium.</title>
        <authorList>
            <person name="Xu Q."/>
            <person name="Niu S.-C."/>
            <person name="Li K.-L."/>
            <person name="Zheng P.-J."/>
            <person name="Zhang X.-J."/>
            <person name="Jia Y."/>
            <person name="Liu Y."/>
            <person name="Niu Y.-X."/>
            <person name="Yu L.-H."/>
            <person name="Chen D.-F."/>
            <person name="Zhang G.-Q."/>
        </authorList>
    </citation>
    <scope>NUCLEOTIDE SEQUENCE</scope>
    <source>
        <tissue evidence="1">Leaf</tissue>
    </source>
</reference>
<dbReference type="Proteomes" id="UP000829196">
    <property type="component" value="Unassembled WGS sequence"/>
</dbReference>
<organism evidence="1 2">
    <name type="scientific">Dendrobium nobile</name>
    <name type="common">Orchid</name>
    <dbReference type="NCBI Taxonomy" id="94219"/>
    <lineage>
        <taxon>Eukaryota</taxon>
        <taxon>Viridiplantae</taxon>
        <taxon>Streptophyta</taxon>
        <taxon>Embryophyta</taxon>
        <taxon>Tracheophyta</taxon>
        <taxon>Spermatophyta</taxon>
        <taxon>Magnoliopsida</taxon>
        <taxon>Liliopsida</taxon>
        <taxon>Asparagales</taxon>
        <taxon>Orchidaceae</taxon>
        <taxon>Epidendroideae</taxon>
        <taxon>Malaxideae</taxon>
        <taxon>Dendrobiinae</taxon>
        <taxon>Dendrobium</taxon>
    </lineage>
</organism>
<accession>A0A8T3A8R0</accession>
<comment type="caution">
    <text evidence="1">The sequence shown here is derived from an EMBL/GenBank/DDBJ whole genome shotgun (WGS) entry which is preliminary data.</text>
</comment>
<proteinExistence type="predicted"/>
<evidence type="ECO:0000313" key="2">
    <source>
        <dbReference type="Proteomes" id="UP000829196"/>
    </source>
</evidence>
<evidence type="ECO:0000313" key="1">
    <source>
        <dbReference type="EMBL" id="KAI0492172.1"/>
    </source>
</evidence>
<protein>
    <submittedName>
        <fullName evidence="1">Uncharacterized protein</fullName>
    </submittedName>
</protein>
<dbReference type="AlphaFoldDB" id="A0A8T3A8R0"/>
<sequence>MPYLPQSRNLFFKSIIRILAGVSVTLLRSSSQLLYCHNLAIAEHNLVDLPGSSAAYDIILV</sequence>
<name>A0A8T3A8R0_DENNO</name>
<gene>
    <name evidence="1" type="ORF">KFK09_026438</name>
</gene>
<dbReference type="EMBL" id="JAGYWB010000018">
    <property type="protein sequence ID" value="KAI0492172.1"/>
    <property type="molecule type" value="Genomic_DNA"/>
</dbReference>